<comment type="caution">
    <text evidence="4">The sequence shown here is derived from an EMBL/GenBank/DDBJ whole genome shotgun (WGS) entry which is preliminary data.</text>
</comment>
<organism evidence="4 5">
    <name type="scientific">Cloeon dipterum</name>
    <dbReference type="NCBI Taxonomy" id="197152"/>
    <lineage>
        <taxon>Eukaryota</taxon>
        <taxon>Metazoa</taxon>
        <taxon>Ecdysozoa</taxon>
        <taxon>Arthropoda</taxon>
        <taxon>Hexapoda</taxon>
        <taxon>Insecta</taxon>
        <taxon>Pterygota</taxon>
        <taxon>Palaeoptera</taxon>
        <taxon>Ephemeroptera</taxon>
        <taxon>Pisciforma</taxon>
        <taxon>Baetidae</taxon>
        <taxon>Cloeon</taxon>
    </lineage>
</organism>
<protein>
    <recommendedName>
        <fullName evidence="3">Fibronectin type-III domain-containing protein</fullName>
    </recommendedName>
</protein>
<dbReference type="EMBL" id="CADEPI010000684">
    <property type="protein sequence ID" value="CAB3388047.1"/>
    <property type="molecule type" value="Genomic_DNA"/>
</dbReference>
<dbReference type="InterPro" id="IPR036116">
    <property type="entry name" value="FN3_sf"/>
</dbReference>
<gene>
    <name evidence="4" type="ORF">CLODIP_2_CD01122</name>
</gene>
<keyword evidence="1" id="KW-1133">Transmembrane helix</keyword>
<dbReference type="AlphaFoldDB" id="A0A8S1ECT5"/>
<proteinExistence type="predicted"/>
<feature type="signal peptide" evidence="2">
    <location>
        <begin position="1"/>
        <end position="23"/>
    </location>
</feature>
<accession>A0A8S1ECT5</accession>
<feature type="domain" description="Fibronectin type-III" evidence="3">
    <location>
        <begin position="437"/>
        <end position="532"/>
    </location>
</feature>
<dbReference type="InterPro" id="IPR003961">
    <property type="entry name" value="FN3_dom"/>
</dbReference>
<feature type="chain" id="PRO_5035768168" description="Fibronectin type-III domain-containing protein" evidence="2">
    <location>
        <begin position="24"/>
        <end position="697"/>
    </location>
</feature>
<dbReference type="CDD" id="cd00063">
    <property type="entry name" value="FN3"/>
    <property type="match status" value="1"/>
</dbReference>
<evidence type="ECO:0000313" key="5">
    <source>
        <dbReference type="Proteomes" id="UP000494165"/>
    </source>
</evidence>
<name>A0A8S1ECT5_9INSE</name>
<dbReference type="Proteomes" id="UP000494165">
    <property type="component" value="Unassembled WGS sequence"/>
</dbReference>
<evidence type="ECO:0000313" key="4">
    <source>
        <dbReference type="EMBL" id="CAB3388047.1"/>
    </source>
</evidence>
<reference evidence="4 5" key="1">
    <citation type="submission" date="2020-04" db="EMBL/GenBank/DDBJ databases">
        <authorList>
            <person name="Alioto T."/>
            <person name="Alioto T."/>
            <person name="Gomez Garrido J."/>
        </authorList>
    </citation>
    <scope>NUCLEOTIDE SEQUENCE [LARGE SCALE GENOMIC DNA]</scope>
</reference>
<keyword evidence="1" id="KW-0472">Membrane</keyword>
<sequence length="697" mass="79882">MEKLIATCCALIFLINNCNFARGYLVSIGAGKEIRGCVTNDHQHAVAFVKNVKGKDGYFSHVETFDLDGNANEMRFYDCNLVKRFGCNQWRTENLRIKSNEYKNYPAVTDFRWHDFHSVFNQYDSDFLYWGGKFKTVMPEETHHAHFSILTNSSFDFLIPPNYKDRKSDSHNLTIFEDIVSESRGQRWELFSVRFSFLDPSENMVSVNSGEKLLPKNLKDVRMSPSRRYMYLYTPSFDFHGSVMIKKHSYDLLVPEKSNAWMEREIEFPKETVFCVDVVYILRSPLKISENAFNVTFVTEKGEFLNFTEGHPSKEVDTWHVVRFNSLKRRFEGKGTLRLSVGPQDLEIGGIRFCPGGGLDVEITRRGMQQCHSLSTHLAPPPVEDGEEAEKFTKLVTAKWKICERINEARNCSGMNVCSSTGCFCFFGFTGDDCKTPFQKLVPDVTKIWARTIELDMHRSLKGVAGSQKFQVQYREKFAEAWKTRVCKTSMGKGLVLNLLKPETLYVIRLVWISPNQSSVVSKEIETRTKPCIPIDEETVEMKLIEAEFTTEAKVTLKSEELEELCRVTQMQVTSEDEEVLLDTMVHDWELRWDLPTCRNGSIYTLSVKDEQGNSVEKNETCFLAGDEESLEEQRVVVVAAPSKLVLSAGVVALGAVLLIVFGLFCVVCLCCVKSRRRAHEIKEQNRQRFVSKETEL</sequence>
<keyword evidence="1" id="KW-0812">Transmembrane</keyword>
<dbReference type="SUPFAM" id="SSF49265">
    <property type="entry name" value="Fibronectin type III"/>
    <property type="match status" value="1"/>
</dbReference>
<evidence type="ECO:0000259" key="3">
    <source>
        <dbReference type="PROSITE" id="PS50853"/>
    </source>
</evidence>
<feature type="transmembrane region" description="Helical" evidence="1">
    <location>
        <begin position="645"/>
        <end position="673"/>
    </location>
</feature>
<dbReference type="PROSITE" id="PS50853">
    <property type="entry name" value="FN3"/>
    <property type="match status" value="1"/>
</dbReference>
<evidence type="ECO:0000256" key="1">
    <source>
        <dbReference type="SAM" id="Phobius"/>
    </source>
</evidence>
<evidence type="ECO:0000256" key="2">
    <source>
        <dbReference type="SAM" id="SignalP"/>
    </source>
</evidence>
<keyword evidence="2" id="KW-0732">Signal</keyword>
<keyword evidence="5" id="KW-1185">Reference proteome</keyword>